<name>A0ACB9E124_CICIN</name>
<accession>A0ACB9E124</accession>
<dbReference type="EMBL" id="CM042012">
    <property type="protein sequence ID" value="KAI3752614.1"/>
    <property type="molecule type" value="Genomic_DNA"/>
</dbReference>
<evidence type="ECO:0000313" key="1">
    <source>
        <dbReference type="EMBL" id="KAI3752614.1"/>
    </source>
</evidence>
<dbReference type="Proteomes" id="UP001055811">
    <property type="component" value="Linkage Group LG04"/>
</dbReference>
<proteinExistence type="predicted"/>
<evidence type="ECO:0000313" key="2">
    <source>
        <dbReference type="Proteomes" id="UP001055811"/>
    </source>
</evidence>
<sequence>MDTDLNSSEISECNDGQRVHIFPGTRDERKVIRYEMRGEERYERERVCEINNRHYCCSNHDHLWFKKPIGGKISEEQEGGVNAERAAASMDPPAMVLNRSKGEPVVVANDGKWIR</sequence>
<comment type="caution">
    <text evidence="1">The sequence shown here is derived from an EMBL/GenBank/DDBJ whole genome shotgun (WGS) entry which is preliminary data.</text>
</comment>
<reference evidence="2" key="1">
    <citation type="journal article" date="2022" name="Mol. Ecol. Resour.">
        <title>The genomes of chicory, endive, great burdock and yacon provide insights into Asteraceae palaeo-polyploidization history and plant inulin production.</title>
        <authorList>
            <person name="Fan W."/>
            <person name="Wang S."/>
            <person name="Wang H."/>
            <person name="Wang A."/>
            <person name="Jiang F."/>
            <person name="Liu H."/>
            <person name="Zhao H."/>
            <person name="Xu D."/>
            <person name="Zhang Y."/>
        </authorList>
    </citation>
    <scope>NUCLEOTIDE SEQUENCE [LARGE SCALE GENOMIC DNA]</scope>
    <source>
        <strain evidence="2">cv. Punajuju</strain>
    </source>
</reference>
<reference evidence="1 2" key="2">
    <citation type="journal article" date="2022" name="Mol. Ecol. Resour.">
        <title>The genomes of chicory, endive, great burdock and yacon provide insights into Asteraceae paleo-polyploidization history and plant inulin production.</title>
        <authorList>
            <person name="Fan W."/>
            <person name="Wang S."/>
            <person name="Wang H."/>
            <person name="Wang A."/>
            <person name="Jiang F."/>
            <person name="Liu H."/>
            <person name="Zhao H."/>
            <person name="Xu D."/>
            <person name="Zhang Y."/>
        </authorList>
    </citation>
    <scope>NUCLEOTIDE SEQUENCE [LARGE SCALE GENOMIC DNA]</scope>
    <source>
        <strain evidence="2">cv. Punajuju</strain>
        <tissue evidence="1">Leaves</tissue>
    </source>
</reference>
<gene>
    <name evidence="1" type="ORF">L2E82_24649</name>
</gene>
<organism evidence="1 2">
    <name type="scientific">Cichorium intybus</name>
    <name type="common">Chicory</name>
    <dbReference type="NCBI Taxonomy" id="13427"/>
    <lineage>
        <taxon>Eukaryota</taxon>
        <taxon>Viridiplantae</taxon>
        <taxon>Streptophyta</taxon>
        <taxon>Embryophyta</taxon>
        <taxon>Tracheophyta</taxon>
        <taxon>Spermatophyta</taxon>
        <taxon>Magnoliopsida</taxon>
        <taxon>eudicotyledons</taxon>
        <taxon>Gunneridae</taxon>
        <taxon>Pentapetalae</taxon>
        <taxon>asterids</taxon>
        <taxon>campanulids</taxon>
        <taxon>Asterales</taxon>
        <taxon>Asteraceae</taxon>
        <taxon>Cichorioideae</taxon>
        <taxon>Cichorieae</taxon>
        <taxon>Cichoriinae</taxon>
        <taxon>Cichorium</taxon>
    </lineage>
</organism>
<protein>
    <submittedName>
        <fullName evidence="1">Uncharacterized protein</fullName>
    </submittedName>
</protein>
<keyword evidence="2" id="KW-1185">Reference proteome</keyword>